<dbReference type="Gene3D" id="3.40.190.10">
    <property type="entry name" value="Periplasmic binding protein-like II"/>
    <property type="match status" value="2"/>
</dbReference>
<dbReference type="InterPro" id="IPR050490">
    <property type="entry name" value="Bact_solute-bd_prot1"/>
</dbReference>
<evidence type="ECO:0000313" key="5">
    <source>
        <dbReference type="Proteomes" id="UP000716004"/>
    </source>
</evidence>
<accession>A0A8J7YIP8</accession>
<keyword evidence="2" id="KW-0813">Transport</keyword>
<keyword evidence="3" id="KW-0472">Membrane</keyword>
<dbReference type="Proteomes" id="UP000716004">
    <property type="component" value="Unassembled WGS sequence"/>
</dbReference>
<dbReference type="PANTHER" id="PTHR43649:SF29">
    <property type="entry name" value="OSMOPROTECTIVE COMPOUNDS-BINDING PROTEIN GGTB"/>
    <property type="match status" value="1"/>
</dbReference>
<gene>
    <name evidence="4" type="ORF">J9259_02930</name>
</gene>
<sequence>MTQSTSGDSGRRKSRKLTISIVAAIVVIVVIAAVTDVLISKPPAKTSNTVYFYTWWGPTSGRALQNLTEAFHKAYPQYTAVPTVSPGAGGTNAKYAILTLIKAKDPPNTFQTHYGPEMLSYVEAAPGGASAFVNMTSYVKTTLMNKSVLPVLEAGTFNGVTFSLPVDAHQGAQLFFNPQVLAKYGLPIPTNMSMLINDTIALGNHGVDAWVIPGGDGGWDQLNLWENAFLAYGGNTMYDQLMYGTLNISNPAVMHVLNETNAAFFTFEKYSMPGLESDSWLQTLHYVLDGQAAFYTSGNWVLEYTTDYLNVLVYPAIAPYTSWTNLTMLDQSFPGTQHYWVLVTDSVAVPSGPSAKLGLIFAKYFSSYAGDTVFTRTKAVTFYNNVTSDYYATQAQWYSYKTLLNTSPSDFVYQLSDGGLFDNVFASLTSAMTALSEIGPSDLAAWNLTLSSAISSEQSQWMQANSLGYGYMGFPGHPFGGFVPPWATAAASGASTHTSLKSQAHISSKSGTSSALFRKPADVHYVEISLSSVTMLQKFYLMGVDSGFRGSY</sequence>
<keyword evidence="3" id="KW-1133">Transmembrane helix</keyword>
<name>A0A8J7YIP8_9ARCH</name>
<dbReference type="NCBIfam" id="NF040930">
    <property type="entry name" value="ABC_arch_GlcS"/>
    <property type="match status" value="1"/>
</dbReference>
<dbReference type="InterPro" id="IPR054925">
    <property type="entry name" value="GlcS_GBP"/>
</dbReference>
<evidence type="ECO:0000256" key="3">
    <source>
        <dbReference type="SAM" id="Phobius"/>
    </source>
</evidence>
<comment type="caution">
    <text evidence="4">The sequence shown here is derived from an EMBL/GenBank/DDBJ whole genome shotgun (WGS) entry which is preliminary data.</text>
</comment>
<keyword evidence="3" id="KW-0812">Transmembrane</keyword>
<protein>
    <submittedName>
        <fullName evidence="4">Extracellular solute-binding protein</fullName>
    </submittedName>
</protein>
<dbReference type="SUPFAM" id="SSF53850">
    <property type="entry name" value="Periplasmic binding protein-like II"/>
    <property type="match status" value="1"/>
</dbReference>
<proteinExistence type="inferred from homology"/>
<feature type="transmembrane region" description="Helical" evidence="3">
    <location>
        <begin position="21"/>
        <end position="39"/>
    </location>
</feature>
<evidence type="ECO:0000313" key="4">
    <source>
        <dbReference type="EMBL" id="MBX8631462.1"/>
    </source>
</evidence>
<evidence type="ECO:0000256" key="1">
    <source>
        <dbReference type="ARBA" id="ARBA00008520"/>
    </source>
</evidence>
<organism evidence="4 5">
    <name type="scientific">Candidatus Sysuiplasma superficiale</name>
    <dbReference type="NCBI Taxonomy" id="2823368"/>
    <lineage>
        <taxon>Archaea</taxon>
        <taxon>Methanobacteriati</taxon>
        <taxon>Thermoplasmatota</taxon>
        <taxon>Thermoplasmata</taxon>
        <taxon>Candidatus Sysuiplasmatales</taxon>
        <taxon>Candidatus Sysuiplasmataceae</taxon>
        <taxon>Candidatus Sysuiplasma</taxon>
    </lineage>
</organism>
<evidence type="ECO:0000256" key="2">
    <source>
        <dbReference type="ARBA" id="ARBA00022448"/>
    </source>
</evidence>
<dbReference type="EMBL" id="JAGVSJ010000004">
    <property type="protein sequence ID" value="MBX8631462.1"/>
    <property type="molecule type" value="Genomic_DNA"/>
</dbReference>
<comment type="similarity">
    <text evidence="1">Belongs to the bacterial solute-binding protein 1 family.</text>
</comment>
<reference evidence="4" key="1">
    <citation type="submission" date="2021-04" db="EMBL/GenBank/DDBJ databases">
        <title>Genomic insights into ecological role and evolution of a novel Thermoplasmata order Candidatus Sysuiplasmatales.</title>
        <authorList>
            <person name="Yuan Y."/>
        </authorList>
    </citation>
    <scope>NUCLEOTIDE SEQUENCE</scope>
    <source>
        <strain evidence="4">YP2-bin.285</strain>
    </source>
</reference>
<dbReference type="AlphaFoldDB" id="A0A8J7YIP8"/>
<dbReference type="PANTHER" id="PTHR43649">
    <property type="entry name" value="ARABINOSE-BINDING PROTEIN-RELATED"/>
    <property type="match status" value="1"/>
</dbReference>